<dbReference type="Proteomes" id="UP001516464">
    <property type="component" value="Unassembled WGS sequence"/>
</dbReference>
<keyword evidence="1" id="KW-0489">Methyltransferase</keyword>
<reference evidence="1 2" key="1">
    <citation type="submission" date="2019-01" db="EMBL/GenBank/DDBJ databases">
        <title>Genomes sequencing and comparative genomics of infectious freshwater microsporidia, Cucumispora dikerogammari and Thelohania contejeani.</title>
        <authorList>
            <person name="Cormier A."/>
            <person name="Giraud I."/>
            <person name="Wattier R."/>
            <person name="Teixeira M."/>
            <person name="Grandjean F."/>
            <person name="Rigaud T."/>
            <person name="Cordaux R."/>
        </authorList>
    </citation>
    <scope>NUCLEOTIDE SEQUENCE [LARGE SCALE GENOMIC DNA]</scope>
    <source>
        <strain evidence="1">T1</strain>
        <tissue evidence="1">Spores</tissue>
    </source>
</reference>
<keyword evidence="2" id="KW-1185">Reference proteome</keyword>
<name>A0ABQ7HZR9_9MICR</name>
<dbReference type="GO" id="GO:0032259">
    <property type="term" value="P:methylation"/>
    <property type="evidence" value="ECO:0007669"/>
    <property type="project" value="UniProtKB-KW"/>
</dbReference>
<dbReference type="GO" id="GO:0008168">
    <property type="term" value="F:methyltransferase activity"/>
    <property type="evidence" value="ECO:0007669"/>
    <property type="project" value="UniProtKB-KW"/>
</dbReference>
<proteinExistence type="predicted"/>
<dbReference type="EMBL" id="SBIQ01000058">
    <property type="protein sequence ID" value="KAF7683719.1"/>
    <property type="molecule type" value="Genomic_DNA"/>
</dbReference>
<keyword evidence="1" id="KW-0808">Transferase</keyword>
<protein>
    <submittedName>
        <fullName evidence="1">Multifunctional methyltransferase subunit trm112</fullName>
    </submittedName>
</protein>
<sequence length="127" mass="14852">MKPFTLFLIKCNNCPAISQLHLRVDKLNKLENIDRNLEFIKTRMSKITANECEILRSLINSLKDIDCYTLENEDLNDIEKEKQLVKLYDFLLSNEVVEGLLVCKICGVKYKIKDSIADFINYECEEQ</sequence>
<organism evidence="1 2">
    <name type="scientific">Astathelohania contejeani</name>
    <dbReference type="NCBI Taxonomy" id="164912"/>
    <lineage>
        <taxon>Eukaryota</taxon>
        <taxon>Fungi</taxon>
        <taxon>Fungi incertae sedis</taxon>
        <taxon>Microsporidia</taxon>
        <taxon>Astathelohaniidae</taxon>
        <taxon>Astathelohania</taxon>
    </lineage>
</organism>
<dbReference type="Gene3D" id="2.20.25.10">
    <property type="match status" value="1"/>
</dbReference>
<evidence type="ECO:0000313" key="2">
    <source>
        <dbReference type="Proteomes" id="UP001516464"/>
    </source>
</evidence>
<accession>A0ABQ7HZR9</accession>
<gene>
    <name evidence="1" type="primary">trm112</name>
    <name evidence="1" type="ORF">TCON_1069</name>
</gene>
<comment type="caution">
    <text evidence="1">The sequence shown here is derived from an EMBL/GenBank/DDBJ whole genome shotgun (WGS) entry which is preliminary data.</text>
</comment>
<evidence type="ECO:0000313" key="1">
    <source>
        <dbReference type="EMBL" id="KAF7683719.1"/>
    </source>
</evidence>